<keyword evidence="7 9" id="KW-1133">Transmembrane helix</keyword>
<dbReference type="AlphaFoldDB" id="A0A1V6C617"/>
<keyword evidence="8 9" id="KW-0472">Membrane</keyword>
<dbReference type="GO" id="GO:0005886">
    <property type="term" value="C:plasma membrane"/>
    <property type="evidence" value="ECO:0007669"/>
    <property type="project" value="UniProtKB-SubCell"/>
</dbReference>
<evidence type="ECO:0000256" key="1">
    <source>
        <dbReference type="ARBA" id="ARBA00006139"/>
    </source>
</evidence>
<feature type="transmembrane region" description="Helical" evidence="9">
    <location>
        <begin position="136"/>
        <end position="155"/>
    </location>
</feature>
<evidence type="ECO:0000256" key="4">
    <source>
        <dbReference type="ARBA" id="ARBA00022692"/>
    </source>
</evidence>
<dbReference type="InterPro" id="IPR001872">
    <property type="entry name" value="Peptidase_A8"/>
</dbReference>
<keyword evidence="5 9" id="KW-0064">Aspartyl protease</keyword>
<proteinExistence type="inferred from homology"/>
<dbReference type="Proteomes" id="UP000485562">
    <property type="component" value="Unassembled WGS sequence"/>
</dbReference>
<organism evidence="11">
    <name type="scientific">candidate division TA06 bacterium ADurb.Bin131</name>
    <dbReference type="NCBI Taxonomy" id="1852827"/>
    <lineage>
        <taxon>Bacteria</taxon>
        <taxon>Bacteria division TA06</taxon>
    </lineage>
</organism>
<protein>
    <recommendedName>
        <fullName evidence="9">Lipoprotein signal peptidase</fullName>
        <ecNumber evidence="9">3.4.23.36</ecNumber>
    </recommendedName>
    <alternativeName>
        <fullName evidence="9">Prolipoprotein signal peptidase</fullName>
    </alternativeName>
    <alternativeName>
        <fullName evidence="9">Signal peptidase II</fullName>
        <shortName evidence="9">SPase II</shortName>
    </alternativeName>
</protein>
<dbReference type="GO" id="GO:0004190">
    <property type="term" value="F:aspartic-type endopeptidase activity"/>
    <property type="evidence" value="ECO:0007669"/>
    <property type="project" value="UniProtKB-UniRule"/>
</dbReference>
<feature type="transmembrane region" description="Helical" evidence="9">
    <location>
        <begin position="9"/>
        <end position="26"/>
    </location>
</feature>
<dbReference type="UniPathway" id="UPA00665"/>
<dbReference type="PRINTS" id="PR00781">
    <property type="entry name" value="LIPOSIGPTASE"/>
</dbReference>
<dbReference type="EMBL" id="MWDQ01000132">
    <property type="protein sequence ID" value="OQB72356.1"/>
    <property type="molecule type" value="Genomic_DNA"/>
</dbReference>
<evidence type="ECO:0000256" key="5">
    <source>
        <dbReference type="ARBA" id="ARBA00022750"/>
    </source>
</evidence>
<evidence type="ECO:0000256" key="6">
    <source>
        <dbReference type="ARBA" id="ARBA00022801"/>
    </source>
</evidence>
<comment type="function">
    <text evidence="9">This protein specifically catalyzes the removal of signal peptides from prolipoproteins.</text>
</comment>
<evidence type="ECO:0000256" key="3">
    <source>
        <dbReference type="ARBA" id="ARBA00022670"/>
    </source>
</evidence>
<dbReference type="PANTHER" id="PTHR33695">
    <property type="entry name" value="LIPOPROTEIN SIGNAL PEPTIDASE"/>
    <property type="match status" value="1"/>
</dbReference>
<dbReference type="PANTHER" id="PTHR33695:SF1">
    <property type="entry name" value="LIPOPROTEIN SIGNAL PEPTIDASE"/>
    <property type="match status" value="1"/>
</dbReference>
<evidence type="ECO:0000256" key="9">
    <source>
        <dbReference type="HAMAP-Rule" id="MF_00161"/>
    </source>
</evidence>
<keyword evidence="11" id="KW-0449">Lipoprotein</keyword>
<evidence type="ECO:0000256" key="10">
    <source>
        <dbReference type="RuleBase" id="RU004181"/>
    </source>
</evidence>
<comment type="caution">
    <text evidence="11">The sequence shown here is derived from an EMBL/GenBank/DDBJ whole genome shotgun (WGS) entry which is preliminary data.</text>
</comment>
<dbReference type="EC" id="3.4.23.36" evidence="9"/>
<feature type="active site" evidence="9">
    <location>
        <position position="126"/>
    </location>
</feature>
<evidence type="ECO:0000313" key="11">
    <source>
        <dbReference type="EMBL" id="OQB72356.1"/>
    </source>
</evidence>
<sequence length="161" mass="18515">MSEATRRKGLIKLIIFYSVFLFAFVLDRITKIAIVSRIPENTFVEICPFLYFRNIRNTGICFGFLDNSNYIPFLIVASIIALAFIFYFVHKKRRILSCFSMFCFGLVSGGILGNLFDRAGYKGVIDFIDFRIWPVFNLADAFIVCGVTCLIVFYSRRMDAS</sequence>
<feature type="active site" evidence="9">
    <location>
        <position position="140"/>
    </location>
</feature>
<comment type="similarity">
    <text evidence="1 9 10">Belongs to the peptidase A8 family.</text>
</comment>
<keyword evidence="3 9" id="KW-0645">Protease</keyword>
<evidence type="ECO:0000256" key="8">
    <source>
        <dbReference type="ARBA" id="ARBA00023136"/>
    </source>
</evidence>
<keyword evidence="2 9" id="KW-1003">Cell membrane</keyword>
<gene>
    <name evidence="9 11" type="primary">lspA</name>
    <name evidence="11" type="ORF">BWX89_01344</name>
</gene>
<dbReference type="NCBIfam" id="TIGR00077">
    <property type="entry name" value="lspA"/>
    <property type="match status" value="1"/>
</dbReference>
<feature type="transmembrane region" description="Helical" evidence="9">
    <location>
        <begin position="70"/>
        <end position="89"/>
    </location>
</feature>
<dbReference type="Pfam" id="PF01252">
    <property type="entry name" value="Peptidase_A8"/>
    <property type="match status" value="1"/>
</dbReference>
<reference evidence="11" key="1">
    <citation type="submission" date="2017-02" db="EMBL/GenBank/DDBJ databases">
        <title>Delving into the versatile metabolic prowess of the omnipresent phylum Bacteroidetes.</title>
        <authorList>
            <person name="Nobu M.K."/>
            <person name="Mei R."/>
            <person name="Narihiro T."/>
            <person name="Kuroda K."/>
            <person name="Liu W.-T."/>
        </authorList>
    </citation>
    <scope>NUCLEOTIDE SEQUENCE</scope>
    <source>
        <strain evidence="11">ADurb.Bin131</strain>
    </source>
</reference>
<evidence type="ECO:0000256" key="2">
    <source>
        <dbReference type="ARBA" id="ARBA00022475"/>
    </source>
</evidence>
<feature type="transmembrane region" description="Helical" evidence="9">
    <location>
        <begin position="96"/>
        <end position="116"/>
    </location>
</feature>
<dbReference type="HAMAP" id="MF_00161">
    <property type="entry name" value="LspA"/>
    <property type="match status" value="1"/>
</dbReference>
<keyword evidence="4 9" id="KW-0812">Transmembrane</keyword>
<comment type="catalytic activity">
    <reaction evidence="9">
        <text>Release of signal peptides from bacterial membrane prolipoproteins. Hydrolyzes -Xaa-Yaa-Zaa-|-(S,diacylglyceryl)Cys-, in which Xaa is hydrophobic (preferably Leu), and Yaa (Ala or Ser) and Zaa (Gly or Ala) have small, neutral side chains.</text>
        <dbReference type="EC" id="3.4.23.36"/>
    </reaction>
</comment>
<dbReference type="GO" id="GO:0006508">
    <property type="term" value="P:proteolysis"/>
    <property type="evidence" value="ECO:0007669"/>
    <property type="project" value="UniProtKB-KW"/>
</dbReference>
<accession>A0A1V6C617</accession>
<name>A0A1V6C617_UNCT6</name>
<comment type="pathway">
    <text evidence="9">Protein modification; lipoprotein biosynthesis (signal peptide cleavage).</text>
</comment>
<evidence type="ECO:0000256" key="7">
    <source>
        <dbReference type="ARBA" id="ARBA00022989"/>
    </source>
</evidence>
<keyword evidence="6 9" id="KW-0378">Hydrolase</keyword>
<comment type="subcellular location">
    <subcellularLocation>
        <location evidence="9">Cell membrane</location>
        <topology evidence="9">Multi-pass membrane protein</topology>
    </subcellularLocation>
</comment>